<keyword evidence="5" id="KW-0378">Hydrolase</keyword>
<organism evidence="5 6">
    <name type="scientific">Modicisalibacter zincidurans</name>
    <dbReference type="NCBI Taxonomy" id="1178777"/>
    <lineage>
        <taxon>Bacteria</taxon>
        <taxon>Pseudomonadati</taxon>
        <taxon>Pseudomonadota</taxon>
        <taxon>Gammaproteobacteria</taxon>
        <taxon>Oceanospirillales</taxon>
        <taxon>Halomonadaceae</taxon>
        <taxon>Modicisalibacter</taxon>
    </lineage>
</organism>
<gene>
    <name evidence="5" type="ORF">GCM10023342_07670</name>
</gene>
<name>A0ABP9R5W4_9GAMM</name>
<keyword evidence="3" id="KW-0479">Metal-binding</keyword>
<dbReference type="EMBL" id="BAABKI010000010">
    <property type="protein sequence ID" value="GAA5171988.1"/>
    <property type="molecule type" value="Genomic_DNA"/>
</dbReference>
<comment type="caution">
    <text evidence="5">The sequence shown here is derived from an EMBL/GenBank/DDBJ whole genome shotgun (WGS) entry which is preliminary data.</text>
</comment>
<dbReference type="SFLD" id="SFLDS00003">
    <property type="entry name" value="Haloacid_Dehalogenase"/>
    <property type="match status" value="1"/>
</dbReference>
<dbReference type="PANTHER" id="PTHR46193:SF10">
    <property type="entry name" value="6-PHOSPHOGLUCONATE PHOSPHATASE"/>
    <property type="match status" value="1"/>
</dbReference>
<evidence type="ECO:0000256" key="1">
    <source>
        <dbReference type="ARBA" id="ARBA00001946"/>
    </source>
</evidence>
<keyword evidence="6" id="KW-1185">Reference proteome</keyword>
<dbReference type="Gene3D" id="1.10.150.240">
    <property type="entry name" value="Putative phosphatase, domain 2"/>
    <property type="match status" value="1"/>
</dbReference>
<dbReference type="Pfam" id="PF00702">
    <property type="entry name" value="Hydrolase"/>
    <property type="match status" value="1"/>
</dbReference>
<protein>
    <submittedName>
        <fullName evidence="5">HAD family hydrolase</fullName>
    </submittedName>
</protein>
<evidence type="ECO:0000313" key="6">
    <source>
        <dbReference type="Proteomes" id="UP001500074"/>
    </source>
</evidence>
<dbReference type="RefSeq" id="WP_031382312.1">
    <property type="nucleotide sequence ID" value="NZ_BAABKI010000010.1"/>
</dbReference>
<reference evidence="6" key="1">
    <citation type="journal article" date="2019" name="Int. J. Syst. Evol. Microbiol.">
        <title>The Global Catalogue of Microorganisms (GCM) 10K type strain sequencing project: providing services to taxonomists for standard genome sequencing and annotation.</title>
        <authorList>
            <consortium name="The Broad Institute Genomics Platform"/>
            <consortium name="The Broad Institute Genome Sequencing Center for Infectious Disease"/>
            <person name="Wu L."/>
            <person name="Ma J."/>
        </authorList>
    </citation>
    <scope>NUCLEOTIDE SEQUENCE [LARGE SCALE GENOMIC DNA]</scope>
    <source>
        <strain evidence="6">JCM 18472</strain>
    </source>
</reference>
<dbReference type="InterPro" id="IPR023198">
    <property type="entry name" value="PGP-like_dom2"/>
</dbReference>
<accession>A0ABP9R5W4</accession>
<evidence type="ECO:0000256" key="2">
    <source>
        <dbReference type="ARBA" id="ARBA00006171"/>
    </source>
</evidence>
<dbReference type="InterPro" id="IPR036412">
    <property type="entry name" value="HAD-like_sf"/>
</dbReference>
<dbReference type="SFLD" id="SFLDG01135">
    <property type="entry name" value="C1.5.6:_HAD__Beta-PGM__Phospha"/>
    <property type="match status" value="1"/>
</dbReference>
<dbReference type="InterPro" id="IPR023214">
    <property type="entry name" value="HAD_sf"/>
</dbReference>
<dbReference type="SFLD" id="SFLDG01129">
    <property type="entry name" value="C1.5:_HAD__Beta-PGM__Phosphata"/>
    <property type="match status" value="1"/>
</dbReference>
<keyword evidence="4" id="KW-0460">Magnesium</keyword>
<dbReference type="PANTHER" id="PTHR46193">
    <property type="entry name" value="6-PHOSPHOGLUCONATE PHOSPHATASE"/>
    <property type="match status" value="1"/>
</dbReference>
<dbReference type="Gene3D" id="3.40.50.1000">
    <property type="entry name" value="HAD superfamily/HAD-like"/>
    <property type="match status" value="1"/>
</dbReference>
<proteinExistence type="inferred from homology"/>
<comment type="similarity">
    <text evidence="2">Belongs to the HAD-like hydrolase superfamily. CbbY/CbbZ/Gph/YieH family.</text>
</comment>
<dbReference type="NCBIfam" id="TIGR01509">
    <property type="entry name" value="HAD-SF-IA-v3"/>
    <property type="match status" value="1"/>
</dbReference>
<dbReference type="InterPro" id="IPR051600">
    <property type="entry name" value="Beta-PGM-like"/>
</dbReference>
<evidence type="ECO:0000313" key="5">
    <source>
        <dbReference type="EMBL" id="GAA5171988.1"/>
    </source>
</evidence>
<dbReference type="GO" id="GO:0016787">
    <property type="term" value="F:hydrolase activity"/>
    <property type="evidence" value="ECO:0007669"/>
    <property type="project" value="UniProtKB-KW"/>
</dbReference>
<evidence type="ECO:0000256" key="4">
    <source>
        <dbReference type="ARBA" id="ARBA00022842"/>
    </source>
</evidence>
<dbReference type="SUPFAM" id="SSF56784">
    <property type="entry name" value="HAD-like"/>
    <property type="match status" value="1"/>
</dbReference>
<dbReference type="Proteomes" id="UP001500074">
    <property type="component" value="Unassembled WGS sequence"/>
</dbReference>
<comment type="cofactor">
    <cofactor evidence="1">
        <name>Mg(2+)</name>
        <dbReference type="ChEBI" id="CHEBI:18420"/>
    </cofactor>
</comment>
<sequence length="231" mass="25554">MPHSLCLLFDCDGTLVDSEPLLAEVMADTLNRVGLPFAARQYMEEFRGVRFMTIVAELERRHGALDATVRSAAEAEMRKTMALRMARELQPIPHVRETLDALSDLPRCVASNGPEHKIRNALDSTGLRRYFDERLYSGYTLQCWKPDPGLFLHAARSMGFMPEQCVVIDDAAVGVAAGLAAGMRVVHINRFAEEERTPQGAISMTDMGQLPVILARLAETVSRVMPVAAAR</sequence>
<evidence type="ECO:0000256" key="3">
    <source>
        <dbReference type="ARBA" id="ARBA00022723"/>
    </source>
</evidence>
<dbReference type="InterPro" id="IPR006439">
    <property type="entry name" value="HAD-SF_hydro_IA"/>
</dbReference>